<keyword evidence="3" id="KW-0804">Transcription</keyword>
<keyword evidence="1" id="KW-0805">Transcription regulation</keyword>
<dbReference type="EMBL" id="JAUCGQ010000002">
    <property type="protein sequence ID" value="MDM7855980.1"/>
    <property type="molecule type" value="Genomic_DNA"/>
</dbReference>
<evidence type="ECO:0000256" key="3">
    <source>
        <dbReference type="ARBA" id="ARBA00023163"/>
    </source>
</evidence>
<evidence type="ECO:0000256" key="1">
    <source>
        <dbReference type="ARBA" id="ARBA00023015"/>
    </source>
</evidence>
<keyword evidence="2" id="KW-0238">DNA-binding</keyword>
<dbReference type="Gene3D" id="1.10.10.10">
    <property type="entry name" value="Winged helix-like DNA-binding domain superfamily/Winged helix DNA-binding domain"/>
    <property type="match status" value="1"/>
</dbReference>
<accession>A0ABT7SIH7</accession>
<dbReference type="PRINTS" id="PR00598">
    <property type="entry name" value="HTHMARR"/>
</dbReference>
<evidence type="ECO:0000259" key="4">
    <source>
        <dbReference type="PROSITE" id="PS50995"/>
    </source>
</evidence>
<name>A0ABT7SIH7_9CELL</name>
<reference evidence="5 6" key="1">
    <citation type="submission" date="2023-06" db="EMBL/GenBank/DDBJ databases">
        <title>Cellulomonas sp. MW4 Whole genome sequence.</title>
        <authorList>
            <person name="Park S."/>
        </authorList>
    </citation>
    <scope>NUCLEOTIDE SEQUENCE [LARGE SCALE GENOMIC DNA]</scope>
    <source>
        <strain evidence="5 6">MW4</strain>
    </source>
</reference>
<dbReference type="RefSeq" id="WP_289456052.1">
    <property type="nucleotide sequence ID" value="NZ_JAUCGQ010000002.1"/>
</dbReference>
<dbReference type="PANTHER" id="PTHR42756:SF1">
    <property type="entry name" value="TRANSCRIPTIONAL REPRESSOR OF EMRAB OPERON"/>
    <property type="match status" value="1"/>
</dbReference>
<evidence type="ECO:0000313" key="5">
    <source>
        <dbReference type="EMBL" id="MDM7855980.1"/>
    </source>
</evidence>
<gene>
    <name evidence="5" type="ORF">QRT04_13670</name>
</gene>
<dbReference type="InterPro" id="IPR036388">
    <property type="entry name" value="WH-like_DNA-bd_sf"/>
</dbReference>
<dbReference type="InterPro" id="IPR036390">
    <property type="entry name" value="WH_DNA-bd_sf"/>
</dbReference>
<dbReference type="SMART" id="SM00347">
    <property type="entry name" value="HTH_MARR"/>
    <property type="match status" value="1"/>
</dbReference>
<dbReference type="PROSITE" id="PS50995">
    <property type="entry name" value="HTH_MARR_2"/>
    <property type="match status" value="1"/>
</dbReference>
<feature type="domain" description="HTH marR-type" evidence="4">
    <location>
        <begin position="23"/>
        <end position="155"/>
    </location>
</feature>
<evidence type="ECO:0000256" key="2">
    <source>
        <dbReference type="ARBA" id="ARBA00023125"/>
    </source>
</evidence>
<organism evidence="5 6">
    <name type="scientific">Cellulomonas alba</name>
    <dbReference type="NCBI Taxonomy" id="3053467"/>
    <lineage>
        <taxon>Bacteria</taxon>
        <taxon>Bacillati</taxon>
        <taxon>Actinomycetota</taxon>
        <taxon>Actinomycetes</taxon>
        <taxon>Micrococcales</taxon>
        <taxon>Cellulomonadaceae</taxon>
        <taxon>Cellulomonas</taxon>
    </lineage>
</organism>
<comment type="caution">
    <text evidence="5">The sequence shown here is derived from an EMBL/GenBank/DDBJ whole genome shotgun (WGS) entry which is preliminary data.</text>
</comment>
<dbReference type="Pfam" id="PF12802">
    <property type="entry name" value="MarR_2"/>
    <property type="match status" value="1"/>
</dbReference>
<dbReference type="Proteomes" id="UP001529338">
    <property type="component" value="Unassembled WGS sequence"/>
</dbReference>
<dbReference type="InterPro" id="IPR000835">
    <property type="entry name" value="HTH_MarR-typ"/>
</dbReference>
<proteinExistence type="predicted"/>
<protein>
    <submittedName>
        <fullName evidence="5">MarR family transcriptional regulator</fullName>
    </submittedName>
</protein>
<sequence>MDAVERARAQWRERRPDVDTSGMAVVARVLRLAALMAREHDDALARDGLTTGEFEVLAALRRADRPLRAHEVATVTSSPGATLTKRLDRLGAAGLVERRTLERDRRGVLVSLSDEGRALVDAVLPGHAGREAAVLADLSDDERATLASLIARVLATAERGPAS</sequence>
<dbReference type="SUPFAM" id="SSF46785">
    <property type="entry name" value="Winged helix' DNA-binding domain"/>
    <property type="match status" value="1"/>
</dbReference>
<evidence type="ECO:0000313" key="6">
    <source>
        <dbReference type="Proteomes" id="UP001529338"/>
    </source>
</evidence>
<keyword evidence="6" id="KW-1185">Reference proteome</keyword>
<dbReference type="PANTHER" id="PTHR42756">
    <property type="entry name" value="TRANSCRIPTIONAL REGULATOR, MARR"/>
    <property type="match status" value="1"/>
</dbReference>